<dbReference type="Proteomes" id="UP000178666">
    <property type="component" value="Chromosome"/>
</dbReference>
<dbReference type="AlphaFoldDB" id="A0AAC8YHU6"/>
<evidence type="ECO:0000313" key="1">
    <source>
        <dbReference type="EMBL" id="AMS06317.1"/>
    </source>
</evidence>
<protein>
    <submittedName>
        <fullName evidence="1">Uncharacterized protein</fullName>
    </submittedName>
</protein>
<dbReference type="RefSeq" id="WP_062820193.1">
    <property type="nucleotide sequence ID" value="NZ_CP014352.1"/>
</dbReference>
<sequence>MPTTQPISTMSLSDVARLAGVQRPVVSMWRRRPLRNTPFPSPQPDGRYLADDVVTYLRATGRGNNPEPELATDLTVTASPTADPADRADILSLLAARAILGGDALAGVDVEDLLDDVEVLDPDDEWLFSEIEDADVDRLAPQADAIADNAFSTAEAYEELRSRTLSPGGLATDLITTLSDITTALLGENGTLVDVDATASDIALSVTTDESRTATRVLVATPPAPAQGNTAVHRTTAATAPIRQCLRRYRVHSLAARTTDLLGDWDLTEGSVILARVAPSPGAAMATIDELTLHMDPTTTALVIGPASILIDELPTDQVGARDAFLRDGLVRAAVRLPRGLLSEGGGEHLALWLMGPGDPGHLWAGDLSGIGFGESTRQQLLDDVVAAARASHHGRRAFALLHRTDTTRLLARSLPLTALDVSPTDPFPVSAADDAARMADLLRELAAPMTDPFHEVRPRATGSGSAGSSTLGDLARNRLIQVLPGHRFEPLPPGQQRMWTAETVASRRPDAVDLMTLTARHPDVALTRPGDVVFTSAGSPHAVVDAEGGSAVAEPARVLRISPTASLSARAIACAINALAPTPGKGRWRSWTVPVVTGSRSDAEEALARVDSWEDQIRTRLDLLDELRRLATRSVTSGAVSFVDTHANPRDGKASDGS</sequence>
<evidence type="ECO:0000313" key="4">
    <source>
        <dbReference type="Proteomes" id="UP000178666"/>
    </source>
</evidence>
<dbReference type="EMBL" id="CP014352">
    <property type="protein sequence ID" value="AMS06317.1"/>
    <property type="molecule type" value="Genomic_DNA"/>
</dbReference>
<accession>A0AAC8YHU6</accession>
<proteinExistence type="predicted"/>
<evidence type="ECO:0000313" key="2">
    <source>
        <dbReference type="EMBL" id="AOZ47771.1"/>
    </source>
</evidence>
<dbReference type="EMBL" id="CP015970">
    <property type="protein sequence ID" value="AOZ47771.1"/>
    <property type="molecule type" value="Genomic_DNA"/>
</dbReference>
<name>A0AAC8YHU6_9ACTN</name>
<dbReference type="Proteomes" id="UP000075221">
    <property type="component" value="Chromosome"/>
</dbReference>
<gene>
    <name evidence="2" type="ORF">A8L58_15025</name>
    <name evidence="1" type="ORF">AXH35_13575</name>
</gene>
<reference evidence="1 3" key="2">
    <citation type="submission" date="2016-02" db="EMBL/GenBank/DDBJ databases">
        <title>Complete Genome Sequence of Propionibacterium acidipropionici ATCC 55737.</title>
        <authorList>
            <person name="Luna Flores C.H."/>
            <person name="Nielsen L.K."/>
            <person name="Marcellin E."/>
        </authorList>
    </citation>
    <scope>NUCLEOTIDE SEQUENCE [LARGE SCALE GENOMIC DNA]</scope>
    <source>
        <strain evidence="1 3">ATCC 55737</strain>
    </source>
</reference>
<keyword evidence="4" id="KW-1185">Reference proteome</keyword>
<evidence type="ECO:0000313" key="3">
    <source>
        <dbReference type="Proteomes" id="UP000075221"/>
    </source>
</evidence>
<reference evidence="2 4" key="1">
    <citation type="journal article" date="2016" name="Plant Dis.">
        <title>Improved production of propionic acid using genome shuffling.</title>
        <authorList>
            <person name="Luna-Flores C.H."/>
            <person name="Palfreyman R.W."/>
            <person name="Kromer J.O."/>
            <person name="Nielsen L.K."/>
            <person name="Marcellin E."/>
        </authorList>
    </citation>
    <scope>NUCLEOTIDE SEQUENCE [LARGE SCALE GENOMIC DNA]</scope>
    <source>
        <strain evidence="2 4">F3E8</strain>
    </source>
</reference>
<organism evidence="1 3">
    <name type="scientific">Acidipropionibacterium acidipropionici</name>
    <dbReference type="NCBI Taxonomy" id="1748"/>
    <lineage>
        <taxon>Bacteria</taxon>
        <taxon>Bacillati</taxon>
        <taxon>Actinomycetota</taxon>
        <taxon>Actinomycetes</taxon>
        <taxon>Propionibacteriales</taxon>
        <taxon>Propionibacteriaceae</taxon>
        <taxon>Acidipropionibacterium</taxon>
    </lineage>
</organism>